<gene>
    <name evidence="3" type="ORF">GSOID_T00016818001</name>
</gene>
<evidence type="ECO:0000256" key="2">
    <source>
        <dbReference type="SAM" id="SignalP"/>
    </source>
</evidence>
<evidence type="ECO:0000256" key="1">
    <source>
        <dbReference type="SAM" id="MobiDB-lite"/>
    </source>
</evidence>
<keyword evidence="4" id="KW-1185">Reference proteome</keyword>
<evidence type="ECO:0000313" key="3">
    <source>
        <dbReference type="EMBL" id="CBY11645.1"/>
    </source>
</evidence>
<feature type="region of interest" description="Disordered" evidence="1">
    <location>
        <begin position="181"/>
        <end position="200"/>
    </location>
</feature>
<name>E4XP57_OIKDI</name>
<dbReference type="Proteomes" id="UP000001307">
    <property type="component" value="Unassembled WGS sequence"/>
</dbReference>
<proteinExistence type="predicted"/>
<reference evidence="3 4" key="1">
    <citation type="journal article" date="2010" name="Science">
        <title>Plasticity of animal genome architecture unmasked by rapid evolution of a pelagic tunicate.</title>
        <authorList>
            <person name="Denoeud F."/>
            <person name="Henriet S."/>
            <person name="Mungpakdee S."/>
            <person name="Aury J.M."/>
            <person name="Da Silva C."/>
            <person name="Brinkmann H."/>
            <person name="Mikhaleva J."/>
            <person name="Olsen L.C."/>
            <person name="Jubin C."/>
            <person name="Canestro C."/>
            <person name="Bouquet J.M."/>
            <person name="Danks G."/>
            <person name="Poulain J."/>
            <person name="Campsteijn C."/>
            <person name="Adamski M."/>
            <person name="Cross I."/>
            <person name="Yadetie F."/>
            <person name="Muffato M."/>
            <person name="Louis A."/>
            <person name="Butcher S."/>
            <person name="Tsagkogeorga G."/>
            <person name="Konrad A."/>
            <person name="Singh S."/>
            <person name="Jensen M.F."/>
            <person name="Cong E.H."/>
            <person name="Eikeseth-Otteraa H."/>
            <person name="Noel B."/>
            <person name="Anthouard V."/>
            <person name="Porcel B.M."/>
            <person name="Kachouri-Lafond R."/>
            <person name="Nishino A."/>
            <person name="Ugolini M."/>
            <person name="Chourrout P."/>
            <person name="Nishida H."/>
            <person name="Aasland R."/>
            <person name="Huzurbazar S."/>
            <person name="Westhof E."/>
            <person name="Delsuc F."/>
            <person name="Lehrach H."/>
            <person name="Reinhardt R."/>
            <person name="Weissenbach J."/>
            <person name="Roy S.W."/>
            <person name="Artiguenave F."/>
            <person name="Postlethwait J.H."/>
            <person name="Manak J.R."/>
            <person name="Thompson E.M."/>
            <person name="Jaillon O."/>
            <person name="Du Pasquier L."/>
            <person name="Boudinot P."/>
            <person name="Liberles D.A."/>
            <person name="Volff J.N."/>
            <person name="Philippe H."/>
            <person name="Lenhard B."/>
            <person name="Roest Crollius H."/>
            <person name="Wincker P."/>
            <person name="Chourrout D."/>
        </authorList>
    </citation>
    <scope>NUCLEOTIDE SEQUENCE [LARGE SCALE GENOMIC DNA]</scope>
</reference>
<sequence>MKLFALFSVALAQDAGPGDGSRAMSLDKKISNAQVKCNYYMEKALVCNPPSSKISKYNHRIEKVLLDAKHHLETGKCDKNDAAPGYPYRKRRQAGDDLFSADEEFTALQQEVEEFGGKGKYGSMANQDQLERLKGVCEKFTTASLADDSLVDCPKLGAWQKRMDHLMADLDRMENVCMKQEQEAQYGGGSYPTERPTTEDPYAMETTTEAYTTAGYSTTSYYPTTTTTTTAVPTTKYTTKNKKKKNNKNRN</sequence>
<dbReference type="OrthoDB" id="10339370at2759"/>
<dbReference type="AlphaFoldDB" id="E4XP57"/>
<feature type="chain" id="PRO_5003192815" evidence="2">
    <location>
        <begin position="21"/>
        <end position="251"/>
    </location>
</feature>
<organism evidence="3 4">
    <name type="scientific">Oikopleura dioica</name>
    <name type="common">Tunicate</name>
    <dbReference type="NCBI Taxonomy" id="34765"/>
    <lineage>
        <taxon>Eukaryota</taxon>
        <taxon>Metazoa</taxon>
        <taxon>Chordata</taxon>
        <taxon>Tunicata</taxon>
        <taxon>Appendicularia</taxon>
        <taxon>Copelata</taxon>
        <taxon>Oikopleuridae</taxon>
        <taxon>Oikopleura</taxon>
    </lineage>
</organism>
<keyword evidence="2" id="KW-0732">Signal</keyword>
<feature type="compositionally biased region" description="Low complexity" evidence="1">
    <location>
        <begin position="220"/>
        <end position="238"/>
    </location>
</feature>
<feature type="region of interest" description="Disordered" evidence="1">
    <location>
        <begin position="220"/>
        <end position="251"/>
    </location>
</feature>
<protein>
    <submittedName>
        <fullName evidence="3">Uncharacterized protein</fullName>
    </submittedName>
</protein>
<feature type="compositionally biased region" description="Basic residues" evidence="1">
    <location>
        <begin position="239"/>
        <end position="251"/>
    </location>
</feature>
<dbReference type="InParanoid" id="E4XP57"/>
<feature type="signal peptide" evidence="2">
    <location>
        <begin position="1"/>
        <end position="20"/>
    </location>
</feature>
<dbReference type="EMBL" id="FN653089">
    <property type="protein sequence ID" value="CBY11645.1"/>
    <property type="molecule type" value="Genomic_DNA"/>
</dbReference>
<evidence type="ECO:0000313" key="4">
    <source>
        <dbReference type="Proteomes" id="UP000001307"/>
    </source>
</evidence>
<accession>E4XP57</accession>